<proteinExistence type="predicted"/>
<dbReference type="Proteomes" id="UP000887579">
    <property type="component" value="Unplaced"/>
</dbReference>
<name>A0AC34F6Z6_9BILA</name>
<reference evidence="2" key="1">
    <citation type="submission" date="2022-11" db="UniProtKB">
        <authorList>
            <consortium name="WormBaseParasite"/>
        </authorList>
    </citation>
    <scope>IDENTIFICATION</scope>
</reference>
<sequence>MRFKPSFIIRSFTNNEGCEPEGATSSNSSSPLHHSRLRRDSSGSSKSSAPSTPLQPALKHTSSISKDLPGLSCRSQRSMSLGGSVHDQLLSMHRRAESPPQTIELSRAENGDHVVLLVENTRFIVDPALLTSKPDTMLGRMFQLKTRASTGGIDIVRPNEDNEYEVAEGMSAEYFRSILEYYHHGSMRIPSSLSVAELREACDYLMIPFNALTVKCHDLRGLLHEISNEGARAQFSVFLEEILLPQLVVSAENGDRESHIIVLQDDDVIDWDEEFPPQMGEDTTMVVYSTSLCKFFRYAENRDVAKQVLKERELKKIRLGMEGYPTHKEKVKRRSNNRAEVIYNYVQRPFVHCSWEKEEARSRHVDFACPIVKSKSNPSLATAASDPLPQPAPLQVNVLPANAQNNDNLNVADQRNQPLRSPPVQLPPPHGDD</sequence>
<protein>
    <submittedName>
        <fullName evidence="2">BTB domain-containing protein</fullName>
    </submittedName>
</protein>
<evidence type="ECO:0000313" key="2">
    <source>
        <dbReference type="WBParaSite" id="ES5_v2.g13053.t1"/>
    </source>
</evidence>
<dbReference type="WBParaSite" id="ES5_v2.g13053.t1">
    <property type="protein sequence ID" value="ES5_v2.g13053.t1"/>
    <property type="gene ID" value="ES5_v2.g13053"/>
</dbReference>
<organism evidence="1 2">
    <name type="scientific">Panagrolaimus sp. ES5</name>
    <dbReference type="NCBI Taxonomy" id="591445"/>
    <lineage>
        <taxon>Eukaryota</taxon>
        <taxon>Metazoa</taxon>
        <taxon>Ecdysozoa</taxon>
        <taxon>Nematoda</taxon>
        <taxon>Chromadorea</taxon>
        <taxon>Rhabditida</taxon>
        <taxon>Tylenchina</taxon>
        <taxon>Panagrolaimomorpha</taxon>
        <taxon>Panagrolaimoidea</taxon>
        <taxon>Panagrolaimidae</taxon>
        <taxon>Panagrolaimus</taxon>
    </lineage>
</organism>
<accession>A0AC34F6Z6</accession>
<evidence type="ECO:0000313" key="1">
    <source>
        <dbReference type="Proteomes" id="UP000887579"/>
    </source>
</evidence>